<dbReference type="InterPro" id="IPR003795">
    <property type="entry name" value="DUF192"/>
</dbReference>
<dbReference type="PANTHER" id="PTHR37953">
    <property type="entry name" value="UPF0127 PROTEIN MJ1496"/>
    <property type="match status" value="1"/>
</dbReference>
<feature type="transmembrane region" description="Helical" evidence="1">
    <location>
        <begin position="9"/>
        <end position="28"/>
    </location>
</feature>
<gene>
    <name evidence="2" type="ORF">EOT04_00625</name>
</gene>
<name>A0A4Q0AK20_9BACT</name>
<dbReference type="EMBL" id="SCKW01000003">
    <property type="protein sequence ID" value="RWZ79750.1"/>
    <property type="molecule type" value="Genomic_DNA"/>
</dbReference>
<dbReference type="InterPro" id="IPR038695">
    <property type="entry name" value="Saro_0823-like_sf"/>
</dbReference>
<keyword evidence="1" id="KW-0812">Transmembrane</keyword>
<dbReference type="PANTHER" id="PTHR37953:SF1">
    <property type="entry name" value="UPF0127 PROTEIN MJ1496"/>
    <property type="match status" value="1"/>
</dbReference>
<organism evidence="2 3">
    <name type="scientific">Candidatus Chaera renei</name>
    <dbReference type="NCBI Taxonomy" id="2506947"/>
    <lineage>
        <taxon>Bacteria</taxon>
        <taxon>Candidatus Saccharimonadota</taxon>
        <taxon>Candidatus Saccharimonadia</taxon>
        <taxon>Candidatus Saccharimonadales</taxon>
        <taxon>Candidatus Saccharimonadaceae</taxon>
        <taxon>Candidatus Chaera</taxon>
    </lineage>
</organism>
<reference evidence="2" key="1">
    <citation type="submission" date="2019-01" db="EMBL/GenBank/DDBJ databases">
        <title>Genomic signatures and co-occurrence patterns of the ultra-small Saccharimodia (Patescibacteria phylum) suggest a symbiotic lifestyle.</title>
        <authorList>
            <person name="Lemos L."/>
            <person name="Medeiros J."/>
            <person name="Andreote F."/>
            <person name="Fernandes G."/>
            <person name="Varani A."/>
            <person name="Oliveira G."/>
            <person name="Pylro V."/>
        </authorList>
    </citation>
    <scope>NUCLEOTIDE SEQUENCE [LARGE SCALE GENOMIC DNA]</scope>
    <source>
        <strain evidence="2">AMD01</strain>
    </source>
</reference>
<dbReference type="Proteomes" id="UP000289269">
    <property type="component" value="Unassembled WGS sequence"/>
</dbReference>
<evidence type="ECO:0000313" key="3">
    <source>
        <dbReference type="Proteomes" id="UP000289269"/>
    </source>
</evidence>
<evidence type="ECO:0000256" key="1">
    <source>
        <dbReference type="SAM" id="Phobius"/>
    </source>
</evidence>
<evidence type="ECO:0000313" key="2">
    <source>
        <dbReference type="EMBL" id="RWZ79750.1"/>
    </source>
</evidence>
<keyword evidence="1" id="KW-1133">Transmembrane helix</keyword>
<proteinExistence type="predicted"/>
<sequence>MELRRLKNLIITVLAAAVLAGGLLVWFAPKPYATVVLPWGERWRAEIVKTPEKRTKGLSGRPGLSSGSGLLMVFGSDGYHGIWMKDMNFPIDIIWLNAEKSVVKVESNAQPADYPRVYAPNVPSRYVLEVPAGAASRIKPGDKLHLEAVFW</sequence>
<dbReference type="Gene3D" id="2.60.120.1140">
    <property type="entry name" value="Protein of unknown function DUF192"/>
    <property type="match status" value="1"/>
</dbReference>
<dbReference type="AlphaFoldDB" id="A0A4Q0AK20"/>
<keyword evidence="1" id="KW-0472">Membrane</keyword>
<protein>
    <submittedName>
        <fullName evidence="2">DUF192 domain-containing protein</fullName>
    </submittedName>
</protein>
<keyword evidence="3" id="KW-1185">Reference proteome</keyword>
<comment type="caution">
    <text evidence="2">The sequence shown here is derived from an EMBL/GenBank/DDBJ whole genome shotgun (WGS) entry which is preliminary data.</text>
</comment>
<dbReference type="Pfam" id="PF02643">
    <property type="entry name" value="DUF192"/>
    <property type="match status" value="1"/>
</dbReference>
<accession>A0A4Q0AK20</accession>